<reference evidence="8 9" key="1">
    <citation type="journal article" date="2023" name="Plants (Basel)">
        <title>Bridging the Gap: Combining Genomics and Transcriptomics Approaches to Understand Stylosanthes scabra, an Orphan Legume from the Brazilian Caatinga.</title>
        <authorList>
            <person name="Ferreira-Neto J.R.C."/>
            <person name="da Silva M.D."/>
            <person name="Binneck E."/>
            <person name="de Melo N.F."/>
            <person name="da Silva R.H."/>
            <person name="de Melo A.L.T.M."/>
            <person name="Pandolfi V."/>
            <person name="Bustamante F.O."/>
            <person name="Brasileiro-Vidal A.C."/>
            <person name="Benko-Iseppon A.M."/>
        </authorList>
    </citation>
    <scope>NUCLEOTIDE SEQUENCE [LARGE SCALE GENOMIC DNA]</scope>
    <source>
        <tissue evidence="8">Leaves</tissue>
    </source>
</reference>
<sequence length="178" mass="18977">MPLMNGAMILAQSKDMVFGSSAEVLNFSLEFLCITFKFEAENVVQAAEEATAYDAGKFPNGVNTRDNGAWAPVGGKLKACPTSMLLNVEKMGWDEMQNECDVGKDEVHGNAADSSFPVREDFNLGPPSETTSVTCNALFGLGVPDLVYAGVAALVFSPNKLPEVGRSIGKTVKSFEQA</sequence>
<dbReference type="PANTHER" id="PTHR33162">
    <property type="entry name" value="SEC-INDEPENDENT PROTEIN TRANSLOCASE PROTEIN TATA, CHLOROPLASTIC"/>
    <property type="match status" value="1"/>
</dbReference>
<keyword evidence="6" id="KW-0811">Translocation</keyword>
<evidence type="ECO:0000313" key="8">
    <source>
        <dbReference type="EMBL" id="MED6125110.1"/>
    </source>
</evidence>
<keyword evidence="2" id="KW-0813">Transport</keyword>
<dbReference type="Pfam" id="PF02416">
    <property type="entry name" value="TatA_B_E"/>
    <property type="match status" value="1"/>
</dbReference>
<keyword evidence="3" id="KW-0812">Transmembrane</keyword>
<dbReference type="Gene3D" id="1.20.5.3310">
    <property type="match status" value="1"/>
</dbReference>
<keyword evidence="4" id="KW-0653">Protein transport</keyword>
<evidence type="ECO:0000256" key="2">
    <source>
        <dbReference type="ARBA" id="ARBA00022448"/>
    </source>
</evidence>
<evidence type="ECO:0000256" key="4">
    <source>
        <dbReference type="ARBA" id="ARBA00022927"/>
    </source>
</evidence>
<accession>A0ABU6RM98</accession>
<protein>
    <submittedName>
        <fullName evidence="8">Uncharacterized protein</fullName>
    </submittedName>
</protein>
<organism evidence="8 9">
    <name type="scientific">Stylosanthes scabra</name>
    <dbReference type="NCBI Taxonomy" id="79078"/>
    <lineage>
        <taxon>Eukaryota</taxon>
        <taxon>Viridiplantae</taxon>
        <taxon>Streptophyta</taxon>
        <taxon>Embryophyta</taxon>
        <taxon>Tracheophyta</taxon>
        <taxon>Spermatophyta</taxon>
        <taxon>Magnoliopsida</taxon>
        <taxon>eudicotyledons</taxon>
        <taxon>Gunneridae</taxon>
        <taxon>Pentapetalae</taxon>
        <taxon>rosids</taxon>
        <taxon>fabids</taxon>
        <taxon>Fabales</taxon>
        <taxon>Fabaceae</taxon>
        <taxon>Papilionoideae</taxon>
        <taxon>50 kb inversion clade</taxon>
        <taxon>dalbergioids sensu lato</taxon>
        <taxon>Dalbergieae</taxon>
        <taxon>Pterocarpus clade</taxon>
        <taxon>Stylosanthes</taxon>
    </lineage>
</organism>
<comment type="caution">
    <text evidence="8">The sequence shown here is derived from an EMBL/GenBank/DDBJ whole genome shotgun (WGS) entry which is preliminary data.</text>
</comment>
<dbReference type="EMBL" id="JASCZI010030862">
    <property type="protein sequence ID" value="MED6125110.1"/>
    <property type="molecule type" value="Genomic_DNA"/>
</dbReference>
<proteinExistence type="predicted"/>
<name>A0ABU6RM98_9FABA</name>
<dbReference type="Proteomes" id="UP001341840">
    <property type="component" value="Unassembled WGS sequence"/>
</dbReference>
<evidence type="ECO:0000256" key="6">
    <source>
        <dbReference type="ARBA" id="ARBA00023010"/>
    </source>
</evidence>
<dbReference type="InterPro" id="IPR003369">
    <property type="entry name" value="TatA/B/E"/>
</dbReference>
<gene>
    <name evidence="8" type="ORF">PIB30_065529</name>
</gene>
<keyword evidence="7" id="KW-0472">Membrane</keyword>
<keyword evidence="5" id="KW-1133">Transmembrane helix</keyword>
<evidence type="ECO:0000256" key="3">
    <source>
        <dbReference type="ARBA" id="ARBA00022692"/>
    </source>
</evidence>
<evidence type="ECO:0000256" key="1">
    <source>
        <dbReference type="ARBA" id="ARBA00004167"/>
    </source>
</evidence>
<keyword evidence="9" id="KW-1185">Reference proteome</keyword>
<dbReference type="PANTHER" id="PTHR33162:SF1">
    <property type="entry name" value="SEC-INDEPENDENT PROTEIN TRANSLOCASE PROTEIN TATA, CHLOROPLASTIC"/>
    <property type="match status" value="1"/>
</dbReference>
<evidence type="ECO:0000256" key="7">
    <source>
        <dbReference type="ARBA" id="ARBA00023136"/>
    </source>
</evidence>
<comment type="subcellular location">
    <subcellularLocation>
        <location evidence="1">Membrane</location>
        <topology evidence="1">Single-pass membrane protein</topology>
    </subcellularLocation>
</comment>
<evidence type="ECO:0000313" key="9">
    <source>
        <dbReference type="Proteomes" id="UP001341840"/>
    </source>
</evidence>
<evidence type="ECO:0000256" key="5">
    <source>
        <dbReference type="ARBA" id="ARBA00022989"/>
    </source>
</evidence>